<feature type="compositionally biased region" description="Basic and acidic residues" evidence="6">
    <location>
        <begin position="106"/>
        <end position="117"/>
    </location>
</feature>
<keyword evidence="2" id="KW-0963">Cytoplasm</keyword>
<evidence type="ECO:0000256" key="4">
    <source>
        <dbReference type="ARBA" id="ARBA00037279"/>
    </source>
</evidence>
<dbReference type="AlphaFoldDB" id="A0A1V8T106"/>
<dbReference type="GO" id="GO:0033617">
    <property type="term" value="P:mitochondrial respiratory chain complex IV assembly"/>
    <property type="evidence" value="ECO:0007669"/>
    <property type="project" value="TreeGrafter"/>
</dbReference>
<organism evidence="7 8">
    <name type="scientific">Cryoendolithus antarcticus</name>
    <dbReference type="NCBI Taxonomy" id="1507870"/>
    <lineage>
        <taxon>Eukaryota</taxon>
        <taxon>Fungi</taxon>
        <taxon>Dikarya</taxon>
        <taxon>Ascomycota</taxon>
        <taxon>Pezizomycotina</taxon>
        <taxon>Dothideomycetes</taxon>
        <taxon>Dothideomycetidae</taxon>
        <taxon>Cladosporiales</taxon>
        <taxon>Cladosporiaceae</taxon>
        <taxon>Cryoendolithus</taxon>
    </lineage>
</organism>
<dbReference type="InterPro" id="IPR051383">
    <property type="entry name" value="COX19"/>
</dbReference>
<proteinExistence type="inferred from homology"/>
<dbReference type="STRING" id="1507870.A0A1V8T106"/>
<name>A0A1V8T106_9PEZI</name>
<evidence type="ECO:0000256" key="1">
    <source>
        <dbReference type="ARBA" id="ARBA00004496"/>
    </source>
</evidence>
<reference evidence="8" key="1">
    <citation type="submission" date="2017-03" db="EMBL/GenBank/DDBJ databases">
        <title>Genomes of endolithic fungi from Antarctica.</title>
        <authorList>
            <person name="Coleine C."/>
            <person name="Masonjones S."/>
            <person name="Stajich J.E."/>
        </authorList>
    </citation>
    <scope>NUCLEOTIDE SEQUENCE [LARGE SCALE GENOMIC DNA]</scope>
    <source>
        <strain evidence="8">CCFEE 5527</strain>
    </source>
</reference>
<feature type="region of interest" description="Disordered" evidence="6">
    <location>
        <begin position="75"/>
        <end position="117"/>
    </location>
</feature>
<dbReference type="InParanoid" id="A0A1V8T106"/>
<dbReference type="OrthoDB" id="268594at2759"/>
<comment type="caution">
    <text evidence="7">The sequence shown here is derived from an EMBL/GenBank/DDBJ whole genome shotgun (WGS) entry which is preliminary data.</text>
</comment>
<accession>A0A1V8T106</accession>
<keyword evidence="3" id="KW-1015">Disulfide bond</keyword>
<evidence type="ECO:0000256" key="2">
    <source>
        <dbReference type="ARBA" id="ARBA00022490"/>
    </source>
</evidence>
<evidence type="ECO:0000256" key="5">
    <source>
        <dbReference type="ARBA" id="ARBA00038223"/>
    </source>
</evidence>
<dbReference type="PROSITE" id="PS51808">
    <property type="entry name" value="CHCH"/>
    <property type="match status" value="1"/>
</dbReference>
<evidence type="ECO:0000313" key="7">
    <source>
        <dbReference type="EMBL" id="OQO05087.1"/>
    </source>
</evidence>
<dbReference type="GO" id="GO:0005758">
    <property type="term" value="C:mitochondrial intermembrane space"/>
    <property type="evidence" value="ECO:0007669"/>
    <property type="project" value="TreeGrafter"/>
</dbReference>
<gene>
    <name evidence="7" type="ORF">B0A48_08107</name>
</gene>
<dbReference type="PANTHER" id="PTHR21107:SF2">
    <property type="entry name" value="CYTOCHROME C OXIDASE ASSEMBLY PROTEIN COX19"/>
    <property type="match status" value="1"/>
</dbReference>
<dbReference type="FunCoup" id="A0A1V8T106">
    <property type="interactions" value="541"/>
</dbReference>
<dbReference type="Proteomes" id="UP000192596">
    <property type="component" value="Unassembled WGS sequence"/>
</dbReference>
<comment type="function">
    <text evidence="4">Required for the assembly of mitochondrial cytochrome c oxidase.</text>
</comment>
<sequence>MSTFGAPGAGIKITKPIPPERGSFPLDHDAECQPIMKKYLACLKRVKGTNAPECRELSKGYLQCRMERNLMAPDSMKNLGFGNGEGGDVAEKGGEAEGAIAGKLRTNMEKREDDRNPDLNALYGSRDLEAADIMVANDVTKGSIF</sequence>
<evidence type="ECO:0000256" key="6">
    <source>
        <dbReference type="SAM" id="MobiDB-lite"/>
    </source>
</evidence>
<dbReference type="EMBL" id="NAJO01000020">
    <property type="protein sequence ID" value="OQO05087.1"/>
    <property type="molecule type" value="Genomic_DNA"/>
</dbReference>
<protein>
    <recommendedName>
        <fullName evidence="9">Cytochrome c oxidase assembly protein COX19</fullName>
    </recommendedName>
</protein>
<dbReference type="PANTHER" id="PTHR21107">
    <property type="entry name" value="CYTOCHROME C OXIDASE ASSEMBLY PROTEIN COX19"/>
    <property type="match status" value="1"/>
</dbReference>
<evidence type="ECO:0000256" key="3">
    <source>
        <dbReference type="ARBA" id="ARBA00023157"/>
    </source>
</evidence>
<comment type="subcellular location">
    <subcellularLocation>
        <location evidence="1">Cytoplasm</location>
    </subcellularLocation>
</comment>
<comment type="similarity">
    <text evidence="5">Belongs to the COX19 family.</text>
</comment>
<keyword evidence="8" id="KW-1185">Reference proteome</keyword>
<evidence type="ECO:0008006" key="9">
    <source>
        <dbReference type="Google" id="ProtNLM"/>
    </source>
</evidence>
<evidence type="ECO:0000313" key="8">
    <source>
        <dbReference type="Proteomes" id="UP000192596"/>
    </source>
</evidence>
<feature type="region of interest" description="Disordered" evidence="6">
    <location>
        <begin position="1"/>
        <end position="22"/>
    </location>
</feature>